<dbReference type="InterPro" id="IPR036249">
    <property type="entry name" value="Thioredoxin-like_sf"/>
</dbReference>
<evidence type="ECO:0000259" key="2">
    <source>
        <dbReference type="Pfam" id="PF01323"/>
    </source>
</evidence>
<keyword evidence="1 3" id="KW-0413">Isomerase</keyword>
<organism evidence="3 4">
    <name type="scientific">Muricoccus vinaceus</name>
    <dbReference type="NCBI Taxonomy" id="424704"/>
    <lineage>
        <taxon>Bacteria</taxon>
        <taxon>Pseudomonadati</taxon>
        <taxon>Pseudomonadota</taxon>
        <taxon>Alphaproteobacteria</taxon>
        <taxon>Acetobacterales</taxon>
        <taxon>Roseomonadaceae</taxon>
        <taxon>Muricoccus</taxon>
    </lineage>
</organism>
<evidence type="ECO:0000313" key="4">
    <source>
        <dbReference type="Proteomes" id="UP001589789"/>
    </source>
</evidence>
<dbReference type="SUPFAM" id="SSF52833">
    <property type="entry name" value="Thioredoxin-like"/>
    <property type="match status" value="1"/>
</dbReference>
<comment type="similarity">
    <text evidence="1">Belongs to the GST superfamily. NadH family.</text>
</comment>
<dbReference type="EC" id="5.99.1.4" evidence="1"/>
<reference evidence="3 4" key="1">
    <citation type="submission" date="2024-09" db="EMBL/GenBank/DDBJ databases">
        <authorList>
            <person name="Sun Q."/>
            <person name="Mori K."/>
        </authorList>
    </citation>
    <scope>NUCLEOTIDE SEQUENCE [LARGE SCALE GENOMIC DNA]</scope>
    <source>
        <strain evidence="3 4">CCM 7468</strain>
    </source>
</reference>
<dbReference type="RefSeq" id="WP_377051799.1">
    <property type="nucleotide sequence ID" value="NZ_JBHLVZ010000041.1"/>
</dbReference>
<keyword evidence="4" id="KW-1185">Reference proteome</keyword>
<dbReference type="Proteomes" id="UP001589789">
    <property type="component" value="Unassembled WGS sequence"/>
</dbReference>
<name>A0ABV6ITF2_9PROT</name>
<dbReference type="InterPro" id="IPR044087">
    <property type="entry name" value="NahD-like"/>
</dbReference>
<proteinExistence type="inferred from homology"/>
<dbReference type="InterPro" id="IPR014440">
    <property type="entry name" value="HCCAis_GSTk"/>
</dbReference>
<dbReference type="Pfam" id="PF01323">
    <property type="entry name" value="DSBA"/>
    <property type="match status" value="1"/>
</dbReference>
<dbReference type="InterPro" id="IPR001853">
    <property type="entry name" value="DSBA-like_thioredoxin_dom"/>
</dbReference>
<dbReference type="CDD" id="cd03022">
    <property type="entry name" value="DsbA_HCCA_Iso"/>
    <property type="match status" value="1"/>
</dbReference>
<dbReference type="PANTHER" id="PTHR42943">
    <property type="entry name" value="GLUTATHIONE S-TRANSFERASE KAPPA"/>
    <property type="match status" value="1"/>
</dbReference>
<dbReference type="PIRSF" id="PIRSF006386">
    <property type="entry name" value="HCCAis_GSTk"/>
    <property type="match status" value="1"/>
</dbReference>
<evidence type="ECO:0000256" key="1">
    <source>
        <dbReference type="PIRNR" id="PIRNR006386"/>
    </source>
</evidence>
<evidence type="ECO:0000313" key="3">
    <source>
        <dbReference type="EMBL" id="MFC0386888.1"/>
    </source>
</evidence>
<dbReference type="PANTHER" id="PTHR42943:SF2">
    <property type="entry name" value="GLUTATHIONE S-TRANSFERASE KAPPA 1"/>
    <property type="match status" value="1"/>
</dbReference>
<dbReference type="InterPro" id="IPR051924">
    <property type="entry name" value="GST_Kappa/NadH"/>
</dbReference>
<protein>
    <recommendedName>
        <fullName evidence="1">2-hydroxychromene-2-carboxylate isomerase</fullName>
        <ecNumber evidence="1">5.99.1.4</ecNumber>
    </recommendedName>
</protein>
<sequence>MASERRIDFWFSVASTYTYFAVMRVPEIEHSTQVPFRWRPFDVGRILREMDNRFLRGKPEKYAYMWRDISRRAEMYGLPAKVPVPHPIKASDTGNRVALLGLEEGWGIAYLQATYRLWFTEGLEPGSELNLSTSLRECGQDPEHVVARAEAEEFGRALQENTDQARSLGVFGAPTFAVDQDLFWGSDRLDDAVMWFKHGRLLAPERRI</sequence>
<dbReference type="GO" id="GO:0016853">
    <property type="term" value="F:isomerase activity"/>
    <property type="evidence" value="ECO:0007669"/>
    <property type="project" value="UniProtKB-KW"/>
</dbReference>
<dbReference type="Gene3D" id="3.40.30.10">
    <property type="entry name" value="Glutaredoxin"/>
    <property type="match status" value="1"/>
</dbReference>
<feature type="domain" description="DSBA-like thioredoxin" evidence="2">
    <location>
        <begin position="6"/>
        <end position="191"/>
    </location>
</feature>
<comment type="caution">
    <text evidence="3">The sequence shown here is derived from an EMBL/GenBank/DDBJ whole genome shotgun (WGS) entry which is preliminary data.</text>
</comment>
<comment type="catalytic activity">
    <reaction evidence="1">
        <text>2-hydroxychromene-2-carboxylate = (3E)-4-(2-hydroxyphenyl)-2-oxobut-3-enoate</text>
        <dbReference type="Rhea" id="RHEA:27401"/>
        <dbReference type="ChEBI" id="CHEBI:59350"/>
        <dbReference type="ChEBI" id="CHEBI:59353"/>
        <dbReference type="EC" id="5.99.1.4"/>
    </reaction>
</comment>
<dbReference type="EMBL" id="JBHLVZ010000041">
    <property type="protein sequence ID" value="MFC0386888.1"/>
    <property type="molecule type" value="Genomic_DNA"/>
</dbReference>
<gene>
    <name evidence="3" type="ORF">ACFFIC_15225</name>
</gene>
<accession>A0ABV6ITF2</accession>